<evidence type="ECO:0000256" key="5">
    <source>
        <dbReference type="ARBA" id="ARBA00022692"/>
    </source>
</evidence>
<protein>
    <recommendedName>
        <fullName evidence="12">Protease HtpX homolog</fullName>
        <ecNumber evidence="12">3.4.24.-</ecNumber>
    </recommendedName>
</protein>
<feature type="binding site" evidence="12">
    <location>
        <position position="115"/>
    </location>
    <ligand>
        <name>Zn(2+)</name>
        <dbReference type="ChEBI" id="CHEBI:29105"/>
        <note>catalytic</note>
    </ligand>
</feature>
<dbReference type="PANTHER" id="PTHR43221">
    <property type="entry name" value="PROTEASE HTPX"/>
    <property type="match status" value="1"/>
</dbReference>
<dbReference type="EMBL" id="PEZL01000018">
    <property type="protein sequence ID" value="PIS13533.1"/>
    <property type="molecule type" value="Genomic_DNA"/>
</dbReference>
<sequence length="269" mass="29780">MGWVFSQIYGSPVILVFFVLFSVLMSFISYWYSDKIVLRISRAKEIHKKDNPELYNILENLSITAGLPMPKLYLIDEAAANAFATGRNPEHAVVAVTRGLLERLDRSEIEGVLAHELSHVGNRDMLLSTVVVVLVGFVALLSDFFLRSLFWGGIGGNRNSRQGGGYFMIIGIALAILAPIATMLIQLAISRKREYLADASGALLTRYPEGLAGALQKISKDNTPLKVANRATNHLWFASPRKTIRQAAGLFATHPPIEERIARLKQMSI</sequence>
<feature type="transmembrane region" description="Helical" evidence="12">
    <location>
        <begin position="125"/>
        <end position="146"/>
    </location>
</feature>
<dbReference type="Pfam" id="PF01435">
    <property type="entry name" value="Peptidase_M48"/>
    <property type="match status" value="1"/>
</dbReference>
<dbReference type="InterPro" id="IPR001915">
    <property type="entry name" value="Peptidase_M48"/>
</dbReference>
<dbReference type="PANTHER" id="PTHR43221:SF1">
    <property type="entry name" value="PROTEASE HTPX"/>
    <property type="match status" value="1"/>
</dbReference>
<dbReference type="InterPro" id="IPR022919">
    <property type="entry name" value="Pept_M48_protease_HtpX"/>
</dbReference>
<evidence type="ECO:0000256" key="1">
    <source>
        <dbReference type="ARBA" id="ARBA00004651"/>
    </source>
</evidence>
<feature type="transmembrane region" description="Helical" evidence="12">
    <location>
        <begin position="166"/>
        <end position="189"/>
    </location>
</feature>
<evidence type="ECO:0000256" key="6">
    <source>
        <dbReference type="ARBA" id="ARBA00022723"/>
    </source>
</evidence>
<dbReference type="AlphaFoldDB" id="A0A2H0WLJ0"/>
<dbReference type="EC" id="3.4.24.-" evidence="12"/>
<comment type="similarity">
    <text evidence="2 12">Belongs to the peptidase M48B family.</text>
</comment>
<comment type="subcellular location">
    <subcellularLocation>
        <location evidence="1 12">Cell membrane</location>
        <topology evidence="1 12">Multi-pass membrane protein</topology>
    </subcellularLocation>
</comment>
<keyword evidence="7 12" id="KW-0378">Hydrolase</keyword>
<keyword evidence="5 12" id="KW-0812">Transmembrane</keyword>
<dbReference type="Gene3D" id="3.30.2010.10">
    <property type="entry name" value="Metalloproteases ('zincins'), catalytic domain"/>
    <property type="match status" value="1"/>
</dbReference>
<evidence type="ECO:0000313" key="15">
    <source>
        <dbReference type="Proteomes" id="UP000230353"/>
    </source>
</evidence>
<feature type="transmembrane region" description="Helical" evidence="12">
    <location>
        <begin position="12"/>
        <end position="32"/>
    </location>
</feature>
<evidence type="ECO:0000256" key="10">
    <source>
        <dbReference type="ARBA" id="ARBA00023049"/>
    </source>
</evidence>
<name>A0A2H0WLJ0_9BACT</name>
<feature type="active site" evidence="12">
    <location>
        <position position="116"/>
    </location>
</feature>
<evidence type="ECO:0000256" key="7">
    <source>
        <dbReference type="ARBA" id="ARBA00022801"/>
    </source>
</evidence>
<dbReference type="Proteomes" id="UP000230353">
    <property type="component" value="Unassembled WGS sequence"/>
</dbReference>
<dbReference type="GO" id="GO:0004222">
    <property type="term" value="F:metalloendopeptidase activity"/>
    <property type="evidence" value="ECO:0007669"/>
    <property type="project" value="UniProtKB-UniRule"/>
</dbReference>
<feature type="domain" description="Peptidase M48" evidence="13">
    <location>
        <begin position="49"/>
        <end position="267"/>
    </location>
</feature>
<evidence type="ECO:0000256" key="8">
    <source>
        <dbReference type="ARBA" id="ARBA00022833"/>
    </source>
</evidence>
<dbReference type="InterPro" id="IPR050083">
    <property type="entry name" value="HtpX_protease"/>
</dbReference>
<feature type="binding site" evidence="12">
    <location>
        <position position="119"/>
    </location>
    <ligand>
        <name>Zn(2+)</name>
        <dbReference type="ChEBI" id="CHEBI:29105"/>
        <note>catalytic</note>
    </ligand>
</feature>
<reference evidence="15" key="1">
    <citation type="submission" date="2017-09" db="EMBL/GenBank/DDBJ databases">
        <title>Depth-based differentiation of microbial function through sediment-hosted aquifers and enrichment of novel symbionts in the deep terrestrial subsurface.</title>
        <authorList>
            <person name="Probst A.J."/>
            <person name="Ladd B."/>
            <person name="Jarett J.K."/>
            <person name="Geller-Mcgrath D.E."/>
            <person name="Sieber C.M.K."/>
            <person name="Emerson J.B."/>
            <person name="Anantharaman K."/>
            <person name="Thomas B.C."/>
            <person name="Malmstrom R."/>
            <person name="Stieglmeier M."/>
            <person name="Klingl A."/>
            <person name="Woyke T."/>
            <person name="Ryan C.M."/>
            <person name="Banfield J.F."/>
        </authorList>
    </citation>
    <scope>NUCLEOTIDE SEQUENCE [LARGE SCALE GENOMIC DNA]</scope>
</reference>
<dbReference type="GO" id="GO:0008270">
    <property type="term" value="F:zinc ion binding"/>
    <property type="evidence" value="ECO:0007669"/>
    <property type="project" value="UniProtKB-UniRule"/>
</dbReference>
<organism evidence="14 15">
    <name type="scientific">Candidatus Tagabacteria bacterium CG09_land_8_20_14_0_10_41_14</name>
    <dbReference type="NCBI Taxonomy" id="1975021"/>
    <lineage>
        <taxon>Bacteria</taxon>
        <taxon>Candidatus Tagaibacteriota</taxon>
    </lineage>
</organism>
<evidence type="ECO:0000313" key="14">
    <source>
        <dbReference type="EMBL" id="PIS13533.1"/>
    </source>
</evidence>
<evidence type="ECO:0000256" key="4">
    <source>
        <dbReference type="ARBA" id="ARBA00022670"/>
    </source>
</evidence>
<keyword evidence="3 12" id="KW-1003">Cell membrane</keyword>
<evidence type="ECO:0000256" key="3">
    <source>
        <dbReference type="ARBA" id="ARBA00022475"/>
    </source>
</evidence>
<feature type="binding site" evidence="12">
    <location>
        <position position="194"/>
    </location>
    <ligand>
        <name>Zn(2+)</name>
        <dbReference type="ChEBI" id="CHEBI:29105"/>
        <note>catalytic</note>
    </ligand>
</feature>
<gene>
    <name evidence="12" type="primary">htpX</name>
    <name evidence="14" type="ORF">COT67_01260</name>
</gene>
<accession>A0A2H0WLJ0</accession>
<keyword evidence="6 12" id="KW-0479">Metal-binding</keyword>
<keyword evidence="8 12" id="KW-0862">Zinc</keyword>
<keyword evidence="9 12" id="KW-1133">Transmembrane helix</keyword>
<keyword evidence="4 12" id="KW-0645">Protease</keyword>
<evidence type="ECO:0000256" key="12">
    <source>
        <dbReference type="HAMAP-Rule" id="MF_00188"/>
    </source>
</evidence>
<dbReference type="GO" id="GO:0006508">
    <property type="term" value="P:proteolysis"/>
    <property type="evidence" value="ECO:0007669"/>
    <property type="project" value="UniProtKB-KW"/>
</dbReference>
<comment type="caution">
    <text evidence="14">The sequence shown here is derived from an EMBL/GenBank/DDBJ whole genome shotgun (WGS) entry which is preliminary data.</text>
</comment>
<dbReference type="CDD" id="cd07340">
    <property type="entry name" value="M48B_Htpx_like"/>
    <property type="match status" value="1"/>
</dbReference>
<keyword evidence="11 12" id="KW-0472">Membrane</keyword>
<dbReference type="GO" id="GO:0005886">
    <property type="term" value="C:plasma membrane"/>
    <property type="evidence" value="ECO:0007669"/>
    <property type="project" value="UniProtKB-SubCell"/>
</dbReference>
<proteinExistence type="inferred from homology"/>
<evidence type="ECO:0000259" key="13">
    <source>
        <dbReference type="Pfam" id="PF01435"/>
    </source>
</evidence>
<evidence type="ECO:0000256" key="9">
    <source>
        <dbReference type="ARBA" id="ARBA00022989"/>
    </source>
</evidence>
<keyword evidence="10 12" id="KW-0482">Metalloprotease</keyword>
<evidence type="ECO:0000256" key="2">
    <source>
        <dbReference type="ARBA" id="ARBA00009779"/>
    </source>
</evidence>
<comment type="cofactor">
    <cofactor evidence="12">
        <name>Zn(2+)</name>
        <dbReference type="ChEBI" id="CHEBI:29105"/>
    </cofactor>
    <text evidence="12">Binds 1 zinc ion per subunit.</text>
</comment>
<dbReference type="HAMAP" id="MF_00188">
    <property type="entry name" value="Pept_M48_protease_HtpX"/>
    <property type="match status" value="1"/>
</dbReference>
<evidence type="ECO:0000256" key="11">
    <source>
        <dbReference type="ARBA" id="ARBA00023136"/>
    </source>
</evidence>